<dbReference type="PANTHER" id="PTHR11550">
    <property type="entry name" value="CTP SYNTHASE"/>
    <property type="match status" value="1"/>
</dbReference>
<dbReference type="GO" id="GO:0005524">
    <property type="term" value="F:ATP binding"/>
    <property type="evidence" value="ECO:0007669"/>
    <property type="project" value="UniProtKB-KW"/>
</dbReference>
<organism evidence="14 15">
    <name type="scientific">Candidatus Nomurabacteria bacterium GW2011_GWF2_43_24</name>
    <dbReference type="NCBI Taxonomy" id="1618778"/>
    <lineage>
        <taxon>Bacteria</taxon>
        <taxon>Candidatus Nomuraibacteriota</taxon>
    </lineage>
</organism>
<feature type="binding site" evidence="11">
    <location>
        <position position="75"/>
    </location>
    <ligand>
        <name>ATP</name>
        <dbReference type="ChEBI" id="CHEBI:30616"/>
    </ligand>
</feature>
<comment type="function">
    <text evidence="11">Catalyzes the ATP-dependent amination of UTP to CTP with either L-glutamine or ammonia as the source of nitrogen. Regulates intracellular CTP levels through interactions with the four ribonucleotide triphosphates.</text>
</comment>
<comment type="catalytic activity">
    <reaction evidence="10 11">
        <text>UTP + L-glutamine + ATP + H2O = CTP + L-glutamate + ADP + phosphate + 2 H(+)</text>
        <dbReference type="Rhea" id="RHEA:26426"/>
        <dbReference type="ChEBI" id="CHEBI:15377"/>
        <dbReference type="ChEBI" id="CHEBI:15378"/>
        <dbReference type="ChEBI" id="CHEBI:29985"/>
        <dbReference type="ChEBI" id="CHEBI:30616"/>
        <dbReference type="ChEBI" id="CHEBI:37563"/>
        <dbReference type="ChEBI" id="CHEBI:43474"/>
        <dbReference type="ChEBI" id="CHEBI:46398"/>
        <dbReference type="ChEBI" id="CHEBI:58359"/>
        <dbReference type="ChEBI" id="CHEBI:456216"/>
        <dbReference type="EC" id="6.3.4.2"/>
    </reaction>
</comment>
<dbReference type="Gene3D" id="3.40.50.880">
    <property type="match status" value="1"/>
</dbReference>
<comment type="caution">
    <text evidence="14">The sequence shown here is derived from an EMBL/GenBank/DDBJ whole genome shotgun (WGS) entry which is preliminary data.</text>
</comment>
<comment type="catalytic activity">
    <reaction evidence="11">
        <text>L-glutamine + H2O = L-glutamate + NH4(+)</text>
        <dbReference type="Rhea" id="RHEA:15889"/>
        <dbReference type="ChEBI" id="CHEBI:15377"/>
        <dbReference type="ChEBI" id="CHEBI:28938"/>
        <dbReference type="ChEBI" id="CHEBI:29985"/>
        <dbReference type="ChEBI" id="CHEBI:58359"/>
    </reaction>
</comment>
<evidence type="ECO:0000313" key="14">
    <source>
        <dbReference type="EMBL" id="KKT11321.1"/>
    </source>
</evidence>
<dbReference type="NCBIfam" id="TIGR00337">
    <property type="entry name" value="PyrG"/>
    <property type="match status" value="1"/>
</dbReference>
<dbReference type="PATRIC" id="fig|1618778.3.peg.480"/>
<dbReference type="InterPro" id="IPR017926">
    <property type="entry name" value="GATASE"/>
</dbReference>
<feature type="binding site" evidence="11">
    <location>
        <position position="17"/>
    </location>
    <ligand>
        <name>UTP</name>
        <dbReference type="ChEBI" id="CHEBI:46398"/>
    </ligand>
</feature>
<evidence type="ECO:0000256" key="10">
    <source>
        <dbReference type="ARBA" id="ARBA00047781"/>
    </source>
</evidence>
<evidence type="ECO:0000256" key="1">
    <source>
        <dbReference type="ARBA" id="ARBA00005171"/>
    </source>
</evidence>
<accession>A0A0G1EMN6</accession>
<feature type="active site" description="Nucleophile; for glutamine hydrolysis" evidence="11">
    <location>
        <position position="393"/>
    </location>
</feature>
<evidence type="ECO:0000256" key="7">
    <source>
        <dbReference type="ARBA" id="ARBA00022842"/>
    </source>
</evidence>
<comment type="pathway">
    <text evidence="1 11">Pyrimidine metabolism; CTP biosynthesis via de novo pathway; CTP from UDP: step 2/2.</text>
</comment>
<feature type="binding site" evidence="11">
    <location>
        <begin position="394"/>
        <end position="397"/>
    </location>
    <ligand>
        <name>L-glutamine</name>
        <dbReference type="ChEBI" id="CHEBI:58359"/>
    </ligand>
</feature>
<keyword evidence="7 11" id="KW-0460">Magnesium</keyword>
<evidence type="ECO:0000256" key="6">
    <source>
        <dbReference type="ARBA" id="ARBA00022840"/>
    </source>
</evidence>
<sequence>MQKKETKYIFVVGGVISGVGKGITSSSIGLILKNRGLNVTAVKIDAYINVDAGTMNPVEHGEVFVLSDGDETDQDMGNYERFMDLNLTRINYMTTGRVYKTVIERERNLEYKGKCVQVVPHVPMEVIERIKKAGQIAKADVVIVEIGGTVGEYENILFLEAARMMKLASPRDVFFVMVSYLPTPGNLGEMKTKPTQHAVRALNASGIQPDILLARGETSLDEKRKEKISIFCNMEAERVLSAPDVDSVYDIPLNFEKEKLSDKLCDLLDVVCKKPDLTAWEKWKKFAKHTHNGESAVKVAMIGKYFETGDFMLSDSYLSVIEAIKYSSYGENRKPIISWLNSTDYEKFPAKLRELRNYDGIIVPGGFGSRGVEGNLKVVEFARRNKIPYFGLCYGMQMMVIEYARNVLGLKDANTREVNPGSKNMVIDVMESQKEILKNNLYGGSMRLGAYKAILGEGTIARASYGVKEITERHRHRYEVNPSFIPDLEKAGLVFSGRSPDGNLMEIAELPKSQHPFFLGTQFHPEFLSRPLNPHPLFTAFIRACIKKKK</sequence>
<evidence type="ECO:0000256" key="3">
    <source>
        <dbReference type="ARBA" id="ARBA00022598"/>
    </source>
</evidence>
<feature type="binding site" evidence="11">
    <location>
        <position position="245"/>
    </location>
    <ligand>
        <name>ATP</name>
        <dbReference type="ChEBI" id="CHEBI:30616"/>
    </ligand>
</feature>
<keyword evidence="6 11" id="KW-0067">ATP-binding</keyword>
<evidence type="ECO:0000259" key="13">
    <source>
        <dbReference type="Pfam" id="PF06418"/>
    </source>
</evidence>
<dbReference type="InterPro" id="IPR017456">
    <property type="entry name" value="CTP_synthase_N"/>
</dbReference>
<evidence type="ECO:0000256" key="8">
    <source>
        <dbReference type="ARBA" id="ARBA00022962"/>
    </source>
</evidence>
<feature type="active site" evidence="11">
    <location>
        <position position="524"/>
    </location>
</feature>
<comment type="activity regulation">
    <text evidence="11">Allosterically activated by GTP, when glutamine is the substrate; GTP has no effect on the reaction when ammonia is the substrate. The allosteric effector GTP functions by stabilizing the protein conformation that binds the tetrahedral intermediate(s) formed during glutamine hydrolysis. Inhibited by the product CTP, via allosteric rather than competitive inhibition.</text>
</comment>
<feature type="binding site" evidence="11">
    <location>
        <position position="17"/>
    </location>
    <ligand>
        <name>CTP</name>
        <dbReference type="ChEBI" id="CHEBI:37563"/>
        <note>allosteric inhibitor</note>
    </ligand>
</feature>
<dbReference type="CDD" id="cd01746">
    <property type="entry name" value="GATase1_CTP_Synthase"/>
    <property type="match status" value="1"/>
</dbReference>
<evidence type="ECO:0000256" key="11">
    <source>
        <dbReference type="HAMAP-Rule" id="MF_01227"/>
    </source>
</evidence>
<dbReference type="FunFam" id="3.40.50.880:FF:000002">
    <property type="entry name" value="CTP synthase"/>
    <property type="match status" value="1"/>
</dbReference>
<gene>
    <name evidence="11" type="primary">pyrG</name>
    <name evidence="14" type="ORF">UV91_C0007G0021</name>
</gene>
<comment type="caution">
    <text evidence="11">Lacks conserved residue(s) required for the propagation of feature annotation.</text>
</comment>
<dbReference type="InterPro" id="IPR029062">
    <property type="entry name" value="Class_I_gatase-like"/>
</dbReference>
<feature type="binding site" evidence="11">
    <location>
        <position position="145"/>
    </location>
    <ligand>
        <name>Mg(2+)</name>
        <dbReference type="ChEBI" id="CHEBI:18420"/>
    </ligand>
</feature>
<feature type="binding site" evidence="11">
    <location>
        <begin position="191"/>
        <end position="196"/>
    </location>
    <ligand>
        <name>CTP</name>
        <dbReference type="ChEBI" id="CHEBI:37563"/>
        <note>allosteric inhibitor</note>
    </ligand>
</feature>
<dbReference type="EC" id="6.3.4.2" evidence="11"/>
<dbReference type="Pfam" id="PF06418">
    <property type="entry name" value="CTP_synth_N"/>
    <property type="match status" value="1"/>
</dbReference>
<dbReference type="GO" id="GO:0004359">
    <property type="term" value="F:glutaminase activity"/>
    <property type="evidence" value="ECO:0007669"/>
    <property type="project" value="RHEA"/>
</dbReference>
<dbReference type="GO" id="GO:0097268">
    <property type="term" value="C:cytoophidium"/>
    <property type="evidence" value="ECO:0007669"/>
    <property type="project" value="UniProtKB-ARBA"/>
</dbReference>
<proteinExistence type="inferred from homology"/>
<evidence type="ECO:0000256" key="9">
    <source>
        <dbReference type="ARBA" id="ARBA00022975"/>
    </source>
</evidence>
<dbReference type="HAMAP" id="MF_01227">
    <property type="entry name" value="PyrG"/>
    <property type="match status" value="1"/>
</dbReference>
<dbReference type="FunFam" id="3.40.50.300:FF:000009">
    <property type="entry name" value="CTP synthase"/>
    <property type="match status" value="1"/>
</dbReference>
<dbReference type="Pfam" id="PF00117">
    <property type="entry name" value="GATase"/>
    <property type="match status" value="1"/>
</dbReference>
<comment type="miscellaneous">
    <text evidence="11">CTPSs have evolved a hybrid strategy for distinguishing between UTP and CTP. The overlapping regions of the product feedback inhibitory and substrate sites recognize a common feature in both compounds, the triphosphate moiety. To differentiate isosteric substrate and product pyrimidine rings, an additional pocket far from the expected kinase/ligase catalytic site, specifically recognizes the cytosine and ribose portions of the product inhibitor.</text>
</comment>
<dbReference type="NCBIfam" id="NF003792">
    <property type="entry name" value="PRK05380.1"/>
    <property type="match status" value="1"/>
</dbReference>
<reference evidence="14 15" key="1">
    <citation type="journal article" date="2015" name="Nature">
        <title>rRNA introns, odd ribosomes, and small enigmatic genomes across a large radiation of phyla.</title>
        <authorList>
            <person name="Brown C.T."/>
            <person name="Hug L.A."/>
            <person name="Thomas B.C."/>
            <person name="Sharon I."/>
            <person name="Castelle C.J."/>
            <person name="Singh A."/>
            <person name="Wilkins M.J."/>
            <person name="Williams K.H."/>
            <person name="Banfield J.F."/>
        </authorList>
    </citation>
    <scope>NUCLEOTIDE SEQUENCE [LARGE SCALE GENOMIC DNA]</scope>
</reference>
<feature type="region of interest" description="Amidoligase domain" evidence="11">
    <location>
        <begin position="1"/>
        <end position="270"/>
    </location>
</feature>
<keyword evidence="4 11" id="KW-0479">Metal-binding</keyword>
<dbReference type="SUPFAM" id="SSF52317">
    <property type="entry name" value="Class I glutamine amidotransferase-like"/>
    <property type="match status" value="1"/>
</dbReference>
<feature type="binding site" evidence="11">
    <location>
        <position position="417"/>
    </location>
    <ligand>
        <name>L-glutamine</name>
        <dbReference type="ChEBI" id="CHEBI:58359"/>
    </ligand>
</feature>
<comment type="subunit">
    <text evidence="11">Homotetramer.</text>
</comment>
<dbReference type="GO" id="GO:0044210">
    <property type="term" value="P:'de novo' CTP biosynthetic process"/>
    <property type="evidence" value="ECO:0007669"/>
    <property type="project" value="UniProtKB-UniRule"/>
</dbReference>
<evidence type="ECO:0000256" key="2">
    <source>
        <dbReference type="ARBA" id="ARBA00007533"/>
    </source>
</evidence>
<dbReference type="InterPro" id="IPR033828">
    <property type="entry name" value="GATase1_CTP_Synthase"/>
</dbReference>
<dbReference type="EMBL" id="LCGH01000007">
    <property type="protein sequence ID" value="KKT11321.1"/>
    <property type="molecule type" value="Genomic_DNA"/>
</dbReference>
<evidence type="ECO:0000259" key="12">
    <source>
        <dbReference type="Pfam" id="PF00117"/>
    </source>
</evidence>
<dbReference type="InterPro" id="IPR004468">
    <property type="entry name" value="CTP_synthase"/>
</dbReference>
<feature type="binding site" evidence="11">
    <location>
        <begin position="18"/>
        <end position="23"/>
    </location>
    <ligand>
        <name>ATP</name>
        <dbReference type="ChEBI" id="CHEBI:30616"/>
    </ligand>
</feature>
<dbReference type="GO" id="GO:0019856">
    <property type="term" value="P:pyrimidine nucleobase biosynthetic process"/>
    <property type="evidence" value="ECO:0007669"/>
    <property type="project" value="TreeGrafter"/>
</dbReference>
<name>A0A0G1EMN6_9BACT</name>
<dbReference type="SUPFAM" id="SSF52540">
    <property type="entry name" value="P-loop containing nucleoside triphosphate hydrolases"/>
    <property type="match status" value="1"/>
</dbReference>
<feature type="binding site" evidence="11">
    <location>
        <begin position="191"/>
        <end position="196"/>
    </location>
    <ligand>
        <name>UTP</name>
        <dbReference type="ChEBI" id="CHEBI:46398"/>
    </ligand>
</feature>
<feature type="domain" description="CTP synthase N-terminal" evidence="13">
    <location>
        <begin position="7"/>
        <end position="269"/>
    </location>
</feature>
<keyword evidence="3 11" id="KW-0436">Ligase</keyword>
<protein>
    <recommendedName>
        <fullName evidence="11">CTP synthase</fullName>
        <ecNumber evidence="11">6.3.4.2</ecNumber>
    </recommendedName>
    <alternativeName>
        <fullName evidence="11">Cytidine 5'-triphosphate synthase</fullName>
    </alternativeName>
    <alternativeName>
        <fullName evidence="11">Cytidine triphosphate synthetase</fullName>
        <shortName evidence="11">CTP synthetase</shortName>
        <shortName evidence="11">CTPS</shortName>
    </alternativeName>
    <alternativeName>
        <fullName evidence="11">UTP--ammonia ligase</fullName>
    </alternativeName>
</protein>
<dbReference type="GO" id="GO:0003883">
    <property type="term" value="F:CTP synthase activity"/>
    <property type="evidence" value="ECO:0007669"/>
    <property type="project" value="UniProtKB-UniRule"/>
</dbReference>
<dbReference type="UniPathway" id="UPA00159">
    <property type="reaction ID" value="UER00277"/>
</dbReference>
<dbReference type="InterPro" id="IPR027417">
    <property type="entry name" value="P-loop_NTPase"/>
</dbReference>
<evidence type="ECO:0000256" key="5">
    <source>
        <dbReference type="ARBA" id="ARBA00022741"/>
    </source>
</evidence>
<dbReference type="Gene3D" id="3.40.50.300">
    <property type="entry name" value="P-loop containing nucleotide triphosphate hydrolases"/>
    <property type="match status" value="1"/>
</dbReference>
<comment type="similarity">
    <text evidence="2 11">Belongs to the CTP synthase family.</text>
</comment>
<keyword evidence="5 11" id="KW-0547">Nucleotide-binding</keyword>
<dbReference type="Proteomes" id="UP000033907">
    <property type="component" value="Unassembled WGS sequence"/>
</dbReference>
<dbReference type="AlphaFoldDB" id="A0A0G1EMN6"/>
<feature type="binding site" evidence="11">
    <location>
        <position position="227"/>
    </location>
    <ligand>
        <name>UTP</name>
        <dbReference type="ChEBI" id="CHEBI:46398"/>
    </ligand>
</feature>
<evidence type="ECO:0000256" key="4">
    <source>
        <dbReference type="ARBA" id="ARBA00022723"/>
    </source>
</evidence>
<feature type="binding site" evidence="11">
    <location>
        <position position="75"/>
    </location>
    <ligand>
        <name>Mg(2+)</name>
        <dbReference type="ChEBI" id="CHEBI:18420"/>
    </ligand>
</feature>
<feature type="binding site" evidence="11">
    <location>
        <position position="366"/>
    </location>
    <ligand>
        <name>L-glutamine</name>
        <dbReference type="ChEBI" id="CHEBI:58359"/>
    </ligand>
</feature>
<dbReference type="PROSITE" id="PS51273">
    <property type="entry name" value="GATASE_TYPE_1"/>
    <property type="match status" value="1"/>
</dbReference>
<comment type="catalytic activity">
    <reaction evidence="11">
        <text>UTP + NH4(+) + ATP = CTP + ADP + phosphate + 2 H(+)</text>
        <dbReference type="Rhea" id="RHEA:16597"/>
        <dbReference type="ChEBI" id="CHEBI:15378"/>
        <dbReference type="ChEBI" id="CHEBI:28938"/>
        <dbReference type="ChEBI" id="CHEBI:30616"/>
        <dbReference type="ChEBI" id="CHEBI:37563"/>
        <dbReference type="ChEBI" id="CHEBI:43474"/>
        <dbReference type="ChEBI" id="CHEBI:46398"/>
        <dbReference type="ChEBI" id="CHEBI:456216"/>
    </reaction>
</comment>
<feature type="domain" description="Glutamine amidotransferase" evidence="12">
    <location>
        <begin position="313"/>
        <end position="543"/>
    </location>
</feature>
<feature type="active site" evidence="11">
    <location>
        <position position="526"/>
    </location>
</feature>
<evidence type="ECO:0000313" key="15">
    <source>
        <dbReference type="Proteomes" id="UP000033907"/>
    </source>
</evidence>
<keyword evidence="8 11" id="KW-0315">Glutamine amidotransferase</keyword>
<feature type="binding site" evidence="11">
    <location>
        <position position="227"/>
    </location>
    <ligand>
        <name>CTP</name>
        <dbReference type="ChEBI" id="CHEBI:37563"/>
        <note>allosteric inhibitor</note>
    </ligand>
</feature>
<keyword evidence="9 11" id="KW-0665">Pyrimidine biosynthesis</keyword>
<dbReference type="GO" id="GO:0042802">
    <property type="term" value="F:identical protein binding"/>
    <property type="evidence" value="ECO:0007669"/>
    <property type="project" value="TreeGrafter"/>
</dbReference>
<feature type="binding site" evidence="11">
    <location>
        <position position="477"/>
    </location>
    <ligand>
        <name>L-glutamine</name>
        <dbReference type="ChEBI" id="CHEBI:58359"/>
    </ligand>
</feature>
<dbReference type="PANTHER" id="PTHR11550:SF0">
    <property type="entry name" value="CTP SYNTHASE-RELATED"/>
    <property type="match status" value="1"/>
</dbReference>
<dbReference type="GO" id="GO:0046872">
    <property type="term" value="F:metal ion binding"/>
    <property type="evidence" value="ECO:0007669"/>
    <property type="project" value="UniProtKB-KW"/>
</dbReference>